<accession>A0A7W7CNG4</accession>
<reference evidence="2 3" key="1">
    <citation type="submission" date="2020-08" db="EMBL/GenBank/DDBJ databases">
        <title>Sequencing the genomes of 1000 actinobacteria strains.</title>
        <authorList>
            <person name="Klenk H.-P."/>
        </authorList>
    </citation>
    <scope>NUCLEOTIDE SEQUENCE [LARGE SCALE GENOMIC DNA]</scope>
    <source>
        <strain evidence="2 3">DSM 45518</strain>
    </source>
</reference>
<evidence type="ECO:0000313" key="2">
    <source>
        <dbReference type="EMBL" id="MBB4691799.1"/>
    </source>
</evidence>
<evidence type="ECO:0000313" key="3">
    <source>
        <dbReference type="Proteomes" id="UP000542742"/>
    </source>
</evidence>
<dbReference type="EMBL" id="JACHMF010000001">
    <property type="protein sequence ID" value="MBB4691799.1"/>
    <property type="molecule type" value="Genomic_DNA"/>
</dbReference>
<evidence type="ECO:0000256" key="1">
    <source>
        <dbReference type="SAM" id="MobiDB-lite"/>
    </source>
</evidence>
<comment type="caution">
    <text evidence="2">The sequence shown here is derived from an EMBL/GenBank/DDBJ whole genome shotgun (WGS) entry which is preliminary data.</text>
</comment>
<organism evidence="2 3">
    <name type="scientific">Paractinoplanes abujensis</name>
    <dbReference type="NCBI Taxonomy" id="882441"/>
    <lineage>
        <taxon>Bacteria</taxon>
        <taxon>Bacillati</taxon>
        <taxon>Actinomycetota</taxon>
        <taxon>Actinomycetes</taxon>
        <taxon>Micromonosporales</taxon>
        <taxon>Micromonosporaceae</taxon>
        <taxon>Paractinoplanes</taxon>
    </lineage>
</organism>
<dbReference type="Proteomes" id="UP000542742">
    <property type="component" value="Unassembled WGS sequence"/>
</dbReference>
<name>A0A7W7CNG4_9ACTN</name>
<proteinExistence type="predicted"/>
<sequence length="101" mass="10201">MAYVRGGGEVFVQGGWQAVAGIEQDDVVDQVRGEPGDVDGDGGAEGVADEHDGGVEGFDDVVGVLFEGPGRVGGRVAVAAQVGAWMCRPCWRVGGSGGRGL</sequence>
<protein>
    <submittedName>
        <fullName evidence="2">Uncharacterized protein</fullName>
    </submittedName>
</protein>
<dbReference type="AlphaFoldDB" id="A0A7W7CNG4"/>
<feature type="region of interest" description="Disordered" evidence="1">
    <location>
        <begin position="31"/>
        <end position="53"/>
    </location>
</feature>
<gene>
    <name evidence="2" type="ORF">BKA14_001947</name>
</gene>
<keyword evidence="3" id="KW-1185">Reference proteome</keyword>